<keyword evidence="5 7" id="KW-1133">Transmembrane helix</keyword>
<comment type="similarity">
    <text evidence="7">Belongs to the binding-protein-dependent transport system permease family.</text>
</comment>
<feature type="transmembrane region" description="Helical" evidence="7">
    <location>
        <begin position="226"/>
        <end position="252"/>
    </location>
</feature>
<protein>
    <submittedName>
        <fullName evidence="9">ABC transporter, permease protein 1 (Cluster 5, nickel/peptides/opines)</fullName>
    </submittedName>
</protein>
<dbReference type="AlphaFoldDB" id="A0A6J4JAW8"/>
<feature type="transmembrane region" description="Helical" evidence="7">
    <location>
        <begin position="272"/>
        <end position="294"/>
    </location>
</feature>
<feature type="transmembrane region" description="Helical" evidence="7">
    <location>
        <begin position="98"/>
        <end position="121"/>
    </location>
</feature>
<evidence type="ECO:0000256" key="6">
    <source>
        <dbReference type="ARBA" id="ARBA00023136"/>
    </source>
</evidence>
<dbReference type="Pfam" id="PF19300">
    <property type="entry name" value="BPD_transp_1_N"/>
    <property type="match status" value="1"/>
</dbReference>
<dbReference type="EMBL" id="CADCTL010000240">
    <property type="protein sequence ID" value="CAA9273849.1"/>
    <property type="molecule type" value="Genomic_DNA"/>
</dbReference>
<evidence type="ECO:0000256" key="4">
    <source>
        <dbReference type="ARBA" id="ARBA00022692"/>
    </source>
</evidence>
<keyword evidence="4 7" id="KW-0812">Transmembrane</keyword>
<evidence type="ECO:0000256" key="3">
    <source>
        <dbReference type="ARBA" id="ARBA00022475"/>
    </source>
</evidence>
<dbReference type="PROSITE" id="PS50928">
    <property type="entry name" value="ABC_TM1"/>
    <property type="match status" value="1"/>
</dbReference>
<dbReference type="Gene3D" id="1.10.3720.10">
    <property type="entry name" value="MetI-like"/>
    <property type="match status" value="1"/>
</dbReference>
<sequence length="305" mass="32789">MTLFLLRRLAVALLVAMTVLTLSFMLTRLSGDLAISIAGPNATQQDVELIRRAYGLDRPLIVQYLDWIGRAVVGDFGTSYFFRERVAGLIGQRLPVTITLGLVGLAMALAVAIPLGIAAAVREGTWMDRTVMLVALVGQAMPSFWLGLLLMVVLGLQLQLLPISGTGSWEHYVMPGIVLAFSAIPALMRLTRSGMVEALSSDYIRTARAKGLTRFSILAKHALRNAAIPVVSIAAVQLGFMLGGSIVIETVFALHGVGFLAWESISKNDFPVVQAVVLVLALIYIALTLLADLLNAVLDPRLRAA</sequence>
<reference evidence="9" key="1">
    <citation type="submission" date="2020-02" db="EMBL/GenBank/DDBJ databases">
        <authorList>
            <person name="Meier V. D."/>
        </authorList>
    </citation>
    <scope>NUCLEOTIDE SEQUENCE</scope>
    <source>
        <strain evidence="9">AVDCRST_MAG04</strain>
    </source>
</reference>
<dbReference type="GO" id="GO:0055085">
    <property type="term" value="P:transmembrane transport"/>
    <property type="evidence" value="ECO:0007669"/>
    <property type="project" value="InterPro"/>
</dbReference>
<dbReference type="InterPro" id="IPR045621">
    <property type="entry name" value="BPD_transp_1_N"/>
</dbReference>
<feature type="transmembrane region" description="Helical" evidence="7">
    <location>
        <begin position="172"/>
        <end position="190"/>
    </location>
</feature>
<feature type="domain" description="ABC transmembrane type-1" evidence="8">
    <location>
        <begin position="94"/>
        <end position="291"/>
    </location>
</feature>
<accession>A0A6J4JAW8</accession>
<dbReference type="PANTHER" id="PTHR43163:SF7">
    <property type="entry name" value="DIPEPTIDE-TRANSPORT INTEGRAL MEMBRANE PROTEIN ABC TRANSPORTER DPPB-RELATED"/>
    <property type="match status" value="1"/>
</dbReference>
<dbReference type="GO" id="GO:0005886">
    <property type="term" value="C:plasma membrane"/>
    <property type="evidence" value="ECO:0007669"/>
    <property type="project" value="UniProtKB-SubCell"/>
</dbReference>
<comment type="subcellular location">
    <subcellularLocation>
        <location evidence="1 7">Cell membrane</location>
        <topology evidence="1 7">Multi-pass membrane protein</topology>
    </subcellularLocation>
</comment>
<evidence type="ECO:0000256" key="2">
    <source>
        <dbReference type="ARBA" id="ARBA00022448"/>
    </source>
</evidence>
<dbReference type="InterPro" id="IPR000515">
    <property type="entry name" value="MetI-like"/>
</dbReference>
<dbReference type="InterPro" id="IPR035906">
    <property type="entry name" value="MetI-like_sf"/>
</dbReference>
<keyword evidence="3" id="KW-1003">Cell membrane</keyword>
<evidence type="ECO:0000313" key="9">
    <source>
        <dbReference type="EMBL" id="CAA9273849.1"/>
    </source>
</evidence>
<organism evidence="9">
    <name type="scientific">uncultured Acetobacteraceae bacterium</name>
    <dbReference type="NCBI Taxonomy" id="169975"/>
    <lineage>
        <taxon>Bacteria</taxon>
        <taxon>Pseudomonadati</taxon>
        <taxon>Pseudomonadota</taxon>
        <taxon>Alphaproteobacteria</taxon>
        <taxon>Acetobacterales</taxon>
        <taxon>Acetobacteraceae</taxon>
        <taxon>environmental samples</taxon>
    </lineage>
</organism>
<dbReference type="Pfam" id="PF00528">
    <property type="entry name" value="BPD_transp_1"/>
    <property type="match status" value="1"/>
</dbReference>
<evidence type="ECO:0000259" key="8">
    <source>
        <dbReference type="PROSITE" id="PS50928"/>
    </source>
</evidence>
<name>A0A6J4JAW8_9PROT</name>
<evidence type="ECO:0000256" key="7">
    <source>
        <dbReference type="RuleBase" id="RU363032"/>
    </source>
</evidence>
<dbReference type="SUPFAM" id="SSF161098">
    <property type="entry name" value="MetI-like"/>
    <property type="match status" value="1"/>
</dbReference>
<keyword evidence="6 7" id="KW-0472">Membrane</keyword>
<gene>
    <name evidence="9" type="ORF">AVDCRST_MAG04-3266</name>
</gene>
<feature type="transmembrane region" description="Helical" evidence="7">
    <location>
        <begin position="133"/>
        <end position="160"/>
    </location>
</feature>
<evidence type="ECO:0000256" key="5">
    <source>
        <dbReference type="ARBA" id="ARBA00022989"/>
    </source>
</evidence>
<proteinExistence type="inferred from homology"/>
<dbReference type="PANTHER" id="PTHR43163">
    <property type="entry name" value="DIPEPTIDE TRANSPORT SYSTEM PERMEASE PROTEIN DPPB-RELATED"/>
    <property type="match status" value="1"/>
</dbReference>
<evidence type="ECO:0000256" key="1">
    <source>
        <dbReference type="ARBA" id="ARBA00004651"/>
    </source>
</evidence>
<keyword evidence="2 7" id="KW-0813">Transport</keyword>
<dbReference type="CDD" id="cd06261">
    <property type="entry name" value="TM_PBP2"/>
    <property type="match status" value="1"/>
</dbReference>